<accession>A0A914YSL9</accession>
<feature type="domain" description="FERM" evidence="5">
    <location>
        <begin position="1"/>
        <end position="277"/>
    </location>
</feature>
<dbReference type="InterPro" id="IPR000299">
    <property type="entry name" value="FERM_domain"/>
</dbReference>
<evidence type="ECO:0000259" key="5">
    <source>
        <dbReference type="PROSITE" id="PS50057"/>
    </source>
</evidence>
<dbReference type="InterPro" id="IPR000798">
    <property type="entry name" value="Ez/rad/moesin-like"/>
</dbReference>
<evidence type="ECO:0000256" key="1">
    <source>
        <dbReference type="ARBA" id="ARBA00004536"/>
    </source>
</evidence>
<dbReference type="Pfam" id="PF09379">
    <property type="entry name" value="FERM_N"/>
    <property type="match status" value="1"/>
</dbReference>
<dbReference type="Gene3D" id="3.10.20.90">
    <property type="entry name" value="Phosphatidylinositol 3-kinase Catalytic Subunit, Chain A, domain 1"/>
    <property type="match status" value="1"/>
</dbReference>
<dbReference type="InterPro" id="IPR029071">
    <property type="entry name" value="Ubiquitin-like_domsf"/>
</dbReference>
<dbReference type="Pfam" id="PF00373">
    <property type="entry name" value="FERM_M"/>
    <property type="match status" value="1"/>
</dbReference>
<comment type="subcellular location">
    <subcellularLocation>
        <location evidence="1">Cell junction</location>
        <location evidence="1">Adherens junction</location>
    </subcellularLocation>
    <subcellularLocation>
        <location evidence="3">Cell projection</location>
        <location evidence="3">Rhabdomere</location>
    </subcellularLocation>
</comment>
<dbReference type="InterPro" id="IPR019748">
    <property type="entry name" value="FERM_central"/>
</dbReference>
<evidence type="ECO:0000256" key="2">
    <source>
        <dbReference type="ARBA" id="ARBA00022025"/>
    </source>
</evidence>
<dbReference type="GO" id="GO:0005912">
    <property type="term" value="C:adherens junction"/>
    <property type="evidence" value="ECO:0007669"/>
    <property type="project" value="UniProtKB-SubCell"/>
</dbReference>
<dbReference type="GO" id="GO:0005886">
    <property type="term" value="C:plasma membrane"/>
    <property type="evidence" value="ECO:0007669"/>
    <property type="project" value="TreeGrafter"/>
</dbReference>
<dbReference type="PROSITE" id="PS50057">
    <property type="entry name" value="FERM_3"/>
    <property type="match status" value="1"/>
</dbReference>
<dbReference type="Gene3D" id="2.30.29.30">
    <property type="entry name" value="Pleckstrin-homology domain (PH domain)/Phosphotyrosine-binding domain (PTB)"/>
    <property type="match status" value="1"/>
</dbReference>
<dbReference type="GO" id="GO:0008092">
    <property type="term" value="F:cytoskeletal protein binding"/>
    <property type="evidence" value="ECO:0007669"/>
    <property type="project" value="InterPro"/>
</dbReference>
<dbReference type="InterPro" id="IPR019747">
    <property type="entry name" value="FERM_CS"/>
</dbReference>
<dbReference type="InterPro" id="IPR018980">
    <property type="entry name" value="FERM_PH-like_C"/>
</dbReference>
<dbReference type="WBParaSite" id="PSU_v2.g2647.t1">
    <property type="protein sequence ID" value="PSU_v2.g2647.t1"/>
    <property type="gene ID" value="PSU_v2.g2647"/>
</dbReference>
<dbReference type="SUPFAM" id="SSF54236">
    <property type="entry name" value="Ubiquitin-like"/>
    <property type="match status" value="1"/>
</dbReference>
<evidence type="ECO:0000313" key="6">
    <source>
        <dbReference type="Proteomes" id="UP000887577"/>
    </source>
</evidence>
<dbReference type="Pfam" id="PF09380">
    <property type="entry name" value="FERM_C"/>
    <property type="match status" value="1"/>
</dbReference>
<feature type="region of interest" description="Disordered" evidence="4">
    <location>
        <begin position="324"/>
        <end position="387"/>
    </location>
</feature>
<organism evidence="6 7">
    <name type="scientific">Panagrolaimus superbus</name>
    <dbReference type="NCBI Taxonomy" id="310955"/>
    <lineage>
        <taxon>Eukaryota</taxon>
        <taxon>Metazoa</taxon>
        <taxon>Ecdysozoa</taxon>
        <taxon>Nematoda</taxon>
        <taxon>Chromadorea</taxon>
        <taxon>Rhabditida</taxon>
        <taxon>Tylenchina</taxon>
        <taxon>Panagrolaimomorpha</taxon>
        <taxon>Panagrolaimoidea</taxon>
        <taxon>Panagrolaimidae</taxon>
        <taxon>Panagrolaimus</taxon>
    </lineage>
</organism>
<dbReference type="PROSITE" id="PS00660">
    <property type="entry name" value="FERM_1"/>
    <property type="match status" value="1"/>
</dbReference>
<dbReference type="GO" id="GO:0005856">
    <property type="term" value="C:cytoskeleton"/>
    <property type="evidence" value="ECO:0007669"/>
    <property type="project" value="TreeGrafter"/>
</dbReference>
<dbReference type="PRINTS" id="PR00661">
    <property type="entry name" value="ERMFAMILY"/>
</dbReference>
<dbReference type="InterPro" id="IPR019749">
    <property type="entry name" value="Band_41_domain"/>
</dbReference>
<name>A0A914YSL9_9BILA</name>
<dbReference type="SMART" id="SM01196">
    <property type="entry name" value="FERM_C"/>
    <property type="match status" value="1"/>
</dbReference>
<dbReference type="SUPFAM" id="SSF47031">
    <property type="entry name" value="Second domain of FERM"/>
    <property type="match status" value="1"/>
</dbReference>
<protein>
    <recommendedName>
        <fullName evidence="2">Moesin/ezrin/radixin homolog 1</fullName>
    </recommendedName>
</protein>
<dbReference type="InterPro" id="IPR018979">
    <property type="entry name" value="FERM_N"/>
</dbReference>
<dbReference type="Gene3D" id="1.20.80.10">
    <property type="match status" value="1"/>
</dbReference>
<dbReference type="CDD" id="cd14473">
    <property type="entry name" value="FERM_B-lobe"/>
    <property type="match status" value="1"/>
</dbReference>
<dbReference type="AlphaFoldDB" id="A0A914YSL9"/>
<proteinExistence type="predicted"/>
<evidence type="ECO:0000256" key="3">
    <source>
        <dbReference type="ARBA" id="ARBA00043944"/>
    </source>
</evidence>
<dbReference type="Proteomes" id="UP000887577">
    <property type="component" value="Unplaced"/>
</dbReference>
<dbReference type="InterPro" id="IPR035963">
    <property type="entry name" value="FERM_2"/>
</dbReference>
<dbReference type="InterPro" id="IPR014352">
    <property type="entry name" value="FERM/acyl-CoA-bd_prot_sf"/>
</dbReference>
<dbReference type="PANTHER" id="PTHR23280">
    <property type="entry name" value="4.1 G PROTEIN"/>
    <property type="match status" value="1"/>
</dbReference>
<dbReference type="PRINTS" id="PR00935">
    <property type="entry name" value="BAND41"/>
</dbReference>
<evidence type="ECO:0000313" key="7">
    <source>
        <dbReference type="WBParaSite" id="PSU_v2.g2647.t1"/>
    </source>
</evidence>
<dbReference type="InterPro" id="IPR014847">
    <property type="entry name" value="FA"/>
</dbReference>
<feature type="compositionally biased region" description="Polar residues" evidence="4">
    <location>
        <begin position="353"/>
        <end position="372"/>
    </location>
</feature>
<evidence type="ECO:0000256" key="4">
    <source>
        <dbReference type="SAM" id="MobiDB-lite"/>
    </source>
</evidence>
<keyword evidence="6" id="KW-1185">Reference proteome</keyword>
<dbReference type="GO" id="GO:0031032">
    <property type="term" value="P:actomyosin structure organization"/>
    <property type="evidence" value="ECO:0007669"/>
    <property type="project" value="TreeGrafter"/>
</dbReference>
<dbReference type="SMART" id="SM01195">
    <property type="entry name" value="FA"/>
    <property type="match status" value="1"/>
</dbReference>
<reference evidence="7" key="1">
    <citation type="submission" date="2022-11" db="UniProtKB">
        <authorList>
            <consortium name="WormBaseParasite"/>
        </authorList>
    </citation>
    <scope>IDENTIFICATION</scope>
</reference>
<sequence>MFRDFKNSKGNVLFDLAAESETLLEKDYFGLRYEDELGEMTWLYPDKRIQKQLKHKPWNFVFQIKFYPPEPSALADDLTRYLLYLQIRKEIYDGKLPASYAKQILLAAMVMQAEIGDFEAIKQSPHDYEKFLREQHLIPQIDEEVLTKVREAHKEQKMKKGLTPNEAHQKYLDTAKDLAKYGFTFYNAKDTKNGPVILGIYAHGICVYKDQLQIHRFLWQGVNKIQFRGSKFSVVLKPGELDPKKEVTVNYRLVDYATAKKLYRTAVEHHTFFRLIKPEDKPKGTFLRRWGSDRFRYQGRTYFQAKMASQMFDHPSQVVTIQRTPSGRQVSRSVDDLAQPRSFPTSPMHYVDETTQQLTTPEKSKSYSLSTSKADKAKKKAEETSLI</sequence>
<dbReference type="PANTHER" id="PTHR23280:SF21">
    <property type="entry name" value="PROTEIN 4.1 HOMOLOG"/>
    <property type="match status" value="1"/>
</dbReference>
<dbReference type="SUPFAM" id="SSF50729">
    <property type="entry name" value="PH domain-like"/>
    <property type="match status" value="1"/>
</dbReference>
<dbReference type="SMART" id="SM00295">
    <property type="entry name" value="B41"/>
    <property type="match status" value="1"/>
</dbReference>
<dbReference type="InterPro" id="IPR011993">
    <property type="entry name" value="PH-like_dom_sf"/>
</dbReference>